<evidence type="ECO:0000256" key="6">
    <source>
        <dbReference type="ARBA" id="ARBA00035207"/>
    </source>
</evidence>
<feature type="compositionally biased region" description="Basic and acidic residues" evidence="11">
    <location>
        <begin position="155"/>
        <end position="165"/>
    </location>
</feature>
<dbReference type="InterPro" id="IPR018260">
    <property type="entry name" value="Ribosomal_uL22_CS"/>
</dbReference>
<dbReference type="PROSITE" id="PS00464">
    <property type="entry name" value="RIBOSOMAL_L22"/>
    <property type="match status" value="1"/>
</dbReference>
<dbReference type="InterPro" id="IPR047867">
    <property type="entry name" value="Ribosomal_uL22_bac/org-type"/>
</dbReference>
<dbReference type="GO" id="GO:0019843">
    <property type="term" value="F:rRNA binding"/>
    <property type="evidence" value="ECO:0007669"/>
    <property type="project" value="UniProtKB-UniRule"/>
</dbReference>
<dbReference type="GO" id="GO:0022625">
    <property type="term" value="C:cytosolic large ribosomal subunit"/>
    <property type="evidence" value="ECO:0007669"/>
    <property type="project" value="TreeGrafter"/>
</dbReference>
<evidence type="ECO:0000256" key="2">
    <source>
        <dbReference type="ARBA" id="ARBA00022730"/>
    </source>
</evidence>
<evidence type="ECO:0000256" key="11">
    <source>
        <dbReference type="SAM" id="MobiDB-lite"/>
    </source>
</evidence>
<dbReference type="CDD" id="cd00336">
    <property type="entry name" value="Ribosomal_L22"/>
    <property type="match status" value="1"/>
</dbReference>
<evidence type="ECO:0000256" key="8">
    <source>
        <dbReference type="RuleBase" id="RU004005"/>
    </source>
</evidence>
<gene>
    <name evidence="7" type="primary">rplV</name>
    <name evidence="12" type="ORF">A2478_00855</name>
</gene>
<dbReference type="EMBL" id="MFGJ01000008">
    <property type="protein sequence ID" value="OGF30976.1"/>
    <property type="molecule type" value="Genomic_DNA"/>
</dbReference>
<dbReference type="InterPro" id="IPR001063">
    <property type="entry name" value="Ribosomal_uL22"/>
</dbReference>
<keyword evidence="3 7" id="KW-0694">RNA-binding</keyword>
<reference evidence="12 13" key="1">
    <citation type="journal article" date="2016" name="Nat. Commun.">
        <title>Thousands of microbial genomes shed light on interconnected biogeochemical processes in an aquifer system.</title>
        <authorList>
            <person name="Anantharaman K."/>
            <person name="Brown C.T."/>
            <person name="Hug L.A."/>
            <person name="Sharon I."/>
            <person name="Castelle C.J."/>
            <person name="Probst A.J."/>
            <person name="Thomas B.C."/>
            <person name="Singh A."/>
            <person name="Wilkins M.J."/>
            <person name="Karaoz U."/>
            <person name="Brodie E.L."/>
            <person name="Williams K.H."/>
            <person name="Hubbard S.S."/>
            <person name="Banfield J.F."/>
        </authorList>
    </citation>
    <scope>NUCLEOTIDE SEQUENCE [LARGE SCALE GENOMIC DNA]</scope>
</reference>
<dbReference type="PANTHER" id="PTHR13501:SF8">
    <property type="entry name" value="LARGE RIBOSOMAL SUBUNIT PROTEIN UL22M"/>
    <property type="match status" value="1"/>
</dbReference>
<comment type="function">
    <text evidence="7 10">This protein binds specifically to 23S rRNA; its binding is stimulated by other ribosomal proteins, e.g., L4, L17, and L20. It is important during the early stages of 50S assembly. It makes multiple contacts with different domains of the 23S rRNA in the assembled 50S subunit and ribosome.</text>
</comment>
<feature type="region of interest" description="Disordered" evidence="11">
    <location>
        <begin position="140"/>
        <end position="195"/>
    </location>
</feature>
<dbReference type="Gene3D" id="3.90.470.10">
    <property type="entry name" value="Ribosomal protein L22/L17"/>
    <property type="match status" value="1"/>
</dbReference>
<keyword evidence="2 7" id="KW-0699">rRNA-binding</keyword>
<evidence type="ECO:0000313" key="13">
    <source>
        <dbReference type="Proteomes" id="UP000179001"/>
    </source>
</evidence>
<evidence type="ECO:0000256" key="5">
    <source>
        <dbReference type="ARBA" id="ARBA00023274"/>
    </source>
</evidence>
<dbReference type="STRING" id="1798002.A2478_00855"/>
<dbReference type="InterPro" id="IPR005727">
    <property type="entry name" value="Ribosomal_uL22_bac/chlpt-type"/>
</dbReference>
<evidence type="ECO:0000256" key="4">
    <source>
        <dbReference type="ARBA" id="ARBA00022980"/>
    </source>
</evidence>
<dbReference type="SUPFAM" id="SSF54843">
    <property type="entry name" value="Ribosomal protein L22"/>
    <property type="match status" value="1"/>
</dbReference>
<dbReference type="PANTHER" id="PTHR13501">
    <property type="entry name" value="CHLOROPLAST 50S RIBOSOMAL PROTEIN L22-RELATED"/>
    <property type="match status" value="1"/>
</dbReference>
<dbReference type="AlphaFoldDB" id="A0A1F5SWU0"/>
<evidence type="ECO:0000256" key="7">
    <source>
        <dbReference type="HAMAP-Rule" id="MF_01331"/>
    </source>
</evidence>
<comment type="function">
    <text evidence="7">The globular domain of the protein is located near the polypeptide exit tunnel on the outside of the subunit, while an extended beta-hairpin is found that lines the wall of the exit tunnel in the center of the 70S ribosome.</text>
</comment>
<dbReference type="Pfam" id="PF00237">
    <property type="entry name" value="Ribosomal_L22"/>
    <property type="match status" value="1"/>
</dbReference>
<accession>A0A1F5SWU0</accession>
<evidence type="ECO:0000256" key="9">
    <source>
        <dbReference type="RuleBase" id="RU004006"/>
    </source>
</evidence>
<dbReference type="NCBIfam" id="TIGR01044">
    <property type="entry name" value="rplV_bact"/>
    <property type="match status" value="1"/>
</dbReference>
<dbReference type="Proteomes" id="UP000179001">
    <property type="component" value="Unassembled WGS sequence"/>
</dbReference>
<name>A0A1F5SWU0_9BACT</name>
<keyword evidence="5 7" id="KW-0687">Ribonucleoprotein</keyword>
<dbReference type="InterPro" id="IPR036394">
    <property type="entry name" value="Ribosomal_uL22_sf"/>
</dbReference>
<comment type="similarity">
    <text evidence="1 7 8">Belongs to the universal ribosomal protein uL22 family.</text>
</comment>
<dbReference type="GO" id="GO:0003735">
    <property type="term" value="F:structural constituent of ribosome"/>
    <property type="evidence" value="ECO:0007669"/>
    <property type="project" value="InterPro"/>
</dbReference>
<evidence type="ECO:0000313" key="12">
    <source>
        <dbReference type="EMBL" id="OGF30976.1"/>
    </source>
</evidence>
<dbReference type="HAMAP" id="MF_01331_B">
    <property type="entry name" value="Ribosomal_uL22_B"/>
    <property type="match status" value="1"/>
</dbReference>
<feature type="compositionally biased region" description="Basic residues" evidence="11">
    <location>
        <begin position="185"/>
        <end position="195"/>
    </location>
</feature>
<keyword evidence="4 7" id="KW-0689">Ribosomal protein</keyword>
<evidence type="ECO:0000256" key="1">
    <source>
        <dbReference type="ARBA" id="ARBA00009451"/>
    </source>
</evidence>
<proteinExistence type="inferred from homology"/>
<evidence type="ECO:0000256" key="3">
    <source>
        <dbReference type="ARBA" id="ARBA00022884"/>
    </source>
</evidence>
<sequence length="195" mass="22122">MQVKAKANYVRIAPRKARLVIAVVRGLDIEKAIETVKFVDKKASKPIMKLLQSALANAENNFSLDRNNLFIETITVDEGPVYKRWMPRAFGRATMIRKKTSNINVVLAEKNPTVKTDKVREEGSLSKDKINKAVKKEEMVPAVEQKVSPATASEEPQKIVDIREQGKHRHAQNLDTKNKKDKGFLKKVFRRKSGE</sequence>
<evidence type="ECO:0000256" key="10">
    <source>
        <dbReference type="RuleBase" id="RU004008"/>
    </source>
</evidence>
<dbReference type="GO" id="GO:0006412">
    <property type="term" value="P:translation"/>
    <property type="evidence" value="ECO:0007669"/>
    <property type="project" value="UniProtKB-UniRule"/>
</dbReference>
<comment type="caution">
    <text evidence="12">The sequence shown here is derived from an EMBL/GenBank/DDBJ whole genome shotgun (WGS) entry which is preliminary data.</text>
</comment>
<protein>
    <recommendedName>
        <fullName evidence="6 7">Large ribosomal subunit protein uL22</fullName>
    </recommendedName>
</protein>
<organism evidence="12 13">
    <name type="scientific">Candidatus Falkowbacteria bacterium RIFOXYC2_FULL_36_12</name>
    <dbReference type="NCBI Taxonomy" id="1798002"/>
    <lineage>
        <taxon>Bacteria</taxon>
        <taxon>Candidatus Falkowiibacteriota</taxon>
    </lineage>
</organism>
<comment type="subunit">
    <text evidence="7 9">Part of the 50S ribosomal subunit.</text>
</comment>